<sequence>MQYQEHKVSKLNPAGAIHLTEGWELPTEPQGRHKSRRGESRVWEPTDTPHLINQHAGTVHPGIKSGIKSYRLKMLCMNDTIQPSAETCCPTRN</sequence>
<feature type="region of interest" description="Disordered" evidence="1">
    <location>
        <begin position="1"/>
        <end position="60"/>
    </location>
</feature>
<organism evidence="2 3">
    <name type="scientific">Dorcoceras hygrometricum</name>
    <dbReference type="NCBI Taxonomy" id="472368"/>
    <lineage>
        <taxon>Eukaryota</taxon>
        <taxon>Viridiplantae</taxon>
        <taxon>Streptophyta</taxon>
        <taxon>Embryophyta</taxon>
        <taxon>Tracheophyta</taxon>
        <taxon>Spermatophyta</taxon>
        <taxon>Magnoliopsida</taxon>
        <taxon>eudicotyledons</taxon>
        <taxon>Gunneridae</taxon>
        <taxon>Pentapetalae</taxon>
        <taxon>asterids</taxon>
        <taxon>lamiids</taxon>
        <taxon>Lamiales</taxon>
        <taxon>Gesneriaceae</taxon>
        <taxon>Didymocarpoideae</taxon>
        <taxon>Trichosporeae</taxon>
        <taxon>Loxocarpinae</taxon>
        <taxon>Dorcoceras</taxon>
    </lineage>
</organism>
<proteinExistence type="predicted"/>
<dbReference type="AlphaFoldDB" id="A0A2Z7C064"/>
<accession>A0A2Z7C064</accession>
<reference evidence="2 3" key="1">
    <citation type="journal article" date="2015" name="Proc. Natl. Acad. Sci. U.S.A.">
        <title>The resurrection genome of Boea hygrometrica: A blueprint for survival of dehydration.</title>
        <authorList>
            <person name="Xiao L."/>
            <person name="Yang G."/>
            <person name="Zhang L."/>
            <person name="Yang X."/>
            <person name="Zhao S."/>
            <person name="Ji Z."/>
            <person name="Zhou Q."/>
            <person name="Hu M."/>
            <person name="Wang Y."/>
            <person name="Chen M."/>
            <person name="Xu Y."/>
            <person name="Jin H."/>
            <person name="Xiao X."/>
            <person name="Hu G."/>
            <person name="Bao F."/>
            <person name="Hu Y."/>
            <person name="Wan P."/>
            <person name="Li L."/>
            <person name="Deng X."/>
            <person name="Kuang T."/>
            <person name="Xiang C."/>
            <person name="Zhu J.K."/>
            <person name="Oliver M.J."/>
            <person name="He Y."/>
        </authorList>
    </citation>
    <scope>NUCLEOTIDE SEQUENCE [LARGE SCALE GENOMIC DNA]</scope>
    <source>
        <strain evidence="3">cv. XS01</strain>
    </source>
</reference>
<protein>
    <submittedName>
        <fullName evidence="2">Acetolactate synthase small subunit 1, chloroplastic</fullName>
    </submittedName>
</protein>
<keyword evidence="3" id="KW-1185">Reference proteome</keyword>
<dbReference type="Proteomes" id="UP000250235">
    <property type="component" value="Unassembled WGS sequence"/>
</dbReference>
<gene>
    <name evidence="2" type="ORF">F511_30740</name>
</gene>
<evidence type="ECO:0000313" key="2">
    <source>
        <dbReference type="EMBL" id="KZV37860.1"/>
    </source>
</evidence>
<evidence type="ECO:0000313" key="3">
    <source>
        <dbReference type="Proteomes" id="UP000250235"/>
    </source>
</evidence>
<dbReference type="EMBL" id="KV002477">
    <property type="protein sequence ID" value="KZV37860.1"/>
    <property type="molecule type" value="Genomic_DNA"/>
</dbReference>
<evidence type="ECO:0000256" key="1">
    <source>
        <dbReference type="SAM" id="MobiDB-lite"/>
    </source>
</evidence>
<name>A0A2Z7C064_9LAMI</name>